<evidence type="ECO:0000256" key="3">
    <source>
        <dbReference type="ARBA" id="ARBA00022917"/>
    </source>
</evidence>
<name>A0A812ZPB6_9DINO</name>
<evidence type="ECO:0000256" key="1">
    <source>
        <dbReference type="ARBA" id="ARBA00022490"/>
    </source>
</evidence>
<evidence type="ECO:0000259" key="4">
    <source>
        <dbReference type="PROSITE" id="PS50250"/>
    </source>
</evidence>
<dbReference type="PANTHER" id="PTHR10317">
    <property type="entry name" value="EUKARYOTIC TRANSLATION INITIATION FACTOR 3 SUBUNIT E"/>
    <property type="match status" value="1"/>
</dbReference>
<evidence type="ECO:0000256" key="2">
    <source>
        <dbReference type="ARBA" id="ARBA00022540"/>
    </source>
</evidence>
<protein>
    <recommendedName>
        <fullName evidence="4">PCI domain-containing protein</fullName>
    </recommendedName>
</protein>
<accession>A0A812ZPB6</accession>
<proteinExistence type="predicted"/>
<keyword evidence="3" id="KW-0648">Protein biosynthesis</keyword>
<evidence type="ECO:0000313" key="6">
    <source>
        <dbReference type="Proteomes" id="UP000601435"/>
    </source>
</evidence>
<dbReference type="SMART" id="SM00088">
    <property type="entry name" value="PINT"/>
    <property type="match status" value="1"/>
</dbReference>
<reference evidence="5" key="1">
    <citation type="submission" date="2021-02" db="EMBL/GenBank/DDBJ databases">
        <authorList>
            <person name="Dougan E. K."/>
            <person name="Rhodes N."/>
            <person name="Thang M."/>
            <person name="Chan C."/>
        </authorList>
    </citation>
    <scope>NUCLEOTIDE SEQUENCE</scope>
</reference>
<dbReference type="Pfam" id="PF01399">
    <property type="entry name" value="PCI"/>
    <property type="match status" value="1"/>
</dbReference>
<organism evidence="5 6">
    <name type="scientific">Symbiodinium necroappetens</name>
    <dbReference type="NCBI Taxonomy" id="1628268"/>
    <lineage>
        <taxon>Eukaryota</taxon>
        <taxon>Sar</taxon>
        <taxon>Alveolata</taxon>
        <taxon>Dinophyceae</taxon>
        <taxon>Suessiales</taxon>
        <taxon>Symbiodiniaceae</taxon>
        <taxon>Symbiodinium</taxon>
    </lineage>
</organism>
<gene>
    <name evidence="5" type="ORF">SNEC2469_LOCUS25153</name>
</gene>
<dbReference type="GO" id="GO:0003743">
    <property type="term" value="F:translation initiation factor activity"/>
    <property type="evidence" value="ECO:0007669"/>
    <property type="project" value="UniProtKB-KW"/>
</dbReference>
<dbReference type="InterPro" id="IPR036390">
    <property type="entry name" value="WH_DNA-bd_sf"/>
</dbReference>
<dbReference type="GO" id="GO:0005852">
    <property type="term" value="C:eukaryotic translation initiation factor 3 complex"/>
    <property type="evidence" value="ECO:0007669"/>
    <property type="project" value="InterPro"/>
</dbReference>
<keyword evidence="6" id="KW-1185">Reference proteome</keyword>
<dbReference type="Gene3D" id="1.25.40.570">
    <property type="match status" value="1"/>
</dbReference>
<dbReference type="PROSITE" id="PS50250">
    <property type="entry name" value="PCI"/>
    <property type="match status" value="1"/>
</dbReference>
<dbReference type="Pfam" id="PF21357">
    <property type="entry name" value="EIF3E_C"/>
    <property type="match status" value="1"/>
</dbReference>
<dbReference type="OrthoDB" id="417252at2759"/>
<comment type="caution">
    <text evidence="5">The sequence shown here is derived from an EMBL/GenBank/DDBJ whole genome shotgun (WGS) entry which is preliminary data.</text>
</comment>
<dbReference type="InterPro" id="IPR000717">
    <property type="entry name" value="PCI_dom"/>
</dbReference>
<evidence type="ECO:0000313" key="5">
    <source>
        <dbReference type="EMBL" id="CAE7836221.1"/>
    </source>
</evidence>
<dbReference type="SUPFAM" id="SSF46785">
    <property type="entry name" value="Winged helix' DNA-binding domain"/>
    <property type="match status" value="1"/>
</dbReference>
<keyword evidence="2" id="KW-0396">Initiation factor</keyword>
<keyword evidence="1" id="KW-0963">Cytoplasm</keyword>
<dbReference type="InterPro" id="IPR016650">
    <property type="entry name" value="eIF3e"/>
</dbReference>
<sequence>MSKKEVLLQRTWLLHWSLFPIFTAEKVEVKLLDFFLNEKSLSCISLSCPHLFRYVAACLILQKRLKHLMKDTVWIIQHENAVYSDPVTRFLMALYVDMDFDEAQHELQKCEKVCKVDYFLMRHWQDFQENARLLIFETYCRIHQCINIGMIASKLNMEAEEAEVWIVKLIQNAKLDARIDSEKCRVVMSKAPPSVYQQVIEKTKNLSFRSTMCPG</sequence>
<dbReference type="AlphaFoldDB" id="A0A812ZPB6"/>
<dbReference type="Proteomes" id="UP000601435">
    <property type="component" value="Unassembled WGS sequence"/>
</dbReference>
<dbReference type="EMBL" id="CAJNJA010049224">
    <property type="protein sequence ID" value="CAE7836221.1"/>
    <property type="molecule type" value="Genomic_DNA"/>
</dbReference>
<feature type="domain" description="PCI" evidence="4">
    <location>
        <begin position="27"/>
        <end position="193"/>
    </location>
</feature>